<dbReference type="Gene3D" id="2.30.30.40">
    <property type="entry name" value="SH3 Domains"/>
    <property type="match status" value="1"/>
</dbReference>
<feature type="transmembrane region" description="Helical" evidence="4">
    <location>
        <begin position="1282"/>
        <end position="1305"/>
    </location>
</feature>
<feature type="region of interest" description="Disordered" evidence="3">
    <location>
        <begin position="1367"/>
        <end position="1401"/>
    </location>
</feature>
<dbReference type="EMBL" id="JAODAN010000003">
    <property type="protein sequence ID" value="KAK1925528.1"/>
    <property type="molecule type" value="Genomic_DNA"/>
</dbReference>
<dbReference type="InterPro" id="IPR001452">
    <property type="entry name" value="SH3_domain"/>
</dbReference>
<feature type="domain" description="SH3" evidence="6">
    <location>
        <begin position="1384"/>
        <end position="1447"/>
    </location>
</feature>
<keyword evidence="5" id="KW-0732">Signal</keyword>
<dbReference type="Pfam" id="PF20842">
    <property type="entry name" value="Rax2_2"/>
    <property type="match status" value="1"/>
</dbReference>
<dbReference type="SUPFAM" id="SSF69322">
    <property type="entry name" value="Tricorn protease domain 2"/>
    <property type="match status" value="1"/>
</dbReference>
<proteinExistence type="predicted"/>
<dbReference type="Pfam" id="PF00018">
    <property type="entry name" value="SH3_1"/>
    <property type="match status" value="1"/>
</dbReference>
<dbReference type="PANTHER" id="PTHR31778">
    <property type="entry name" value="BUD SITE SELECTION PROTEIN RAX2"/>
    <property type="match status" value="1"/>
</dbReference>
<dbReference type="Pfam" id="PF20843">
    <property type="entry name" value="Rax2_3"/>
    <property type="match status" value="1"/>
</dbReference>
<evidence type="ECO:0000313" key="7">
    <source>
        <dbReference type="EMBL" id="KAK1925528.1"/>
    </source>
</evidence>
<name>A0AAD9FSR7_PAPLA</name>
<dbReference type="PANTHER" id="PTHR31778:SF2">
    <property type="entry name" value="BUD SITE SELECTION PROTEIN RAX2"/>
    <property type="match status" value="1"/>
</dbReference>
<dbReference type="InterPro" id="IPR024982">
    <property type="entry name" value="Rax2-like_C"/>
</dbReference>
<dbReference type="SUPFAM" id="SSF50965">
    <property type="entry name" value="Galactose oxidase, central domain"/>
    <property type="match status" value="2"/>
</dbReference>
<evidence type="ECO:0000256" key="1">
    <source>
        <dbReference type="ARBA" id="ARBA00022443"/>
    </source>
</evidence>
<dbReference type="InterPro" id="IPR036028">
    <property type="entry name" value="SH3-like_dom_sf"/>
</dbReference>
<evidence type="ECO:0000313" key="8">
    <source>
        <dbReference type="Proteomes" id="UP001182556"/>
    </source>
</evidence>
<dbReference type="Gene3D" id="2.120.10.80">
    <property type="entry name" value="Kelch-type beta propeller"/>
    <property type="match status" value="2"/>
</dbReference>
<sequence>MALNVLAMLHLLALLLPLAMAASTPAPSTLPRVDFSRMGTVGLGGSFSGLDWWSPSGPFSQSSLSNSSSPAFSSSSDTVFARSEDGSYQALGNTNPGGRITALCWSNSSDADGSLVIAGSFTSLSGTTASNIAIYAISSSKFSPLGDGLSGPVEALFCDNAHGQIWAGGNFTAPNGSGDNVGLWNVGSSSWTSVPFGGLNGPVRTIQPSQNGSSIYFGGRFTTSFASNSSLANNSTTSGNITSVPSAPNGTATTGNSGYLTPVTVPYSANQDPYVQIEISASPSSSQRNFADPHVLVCPGEAMWLAADNSAATVNIIGVNWMRASGIRVTNALVQGRGTSVFSFKSTPDNAQLSLTYTDPATGQNKTCTDRCPLSTDPNVSAQDFIFTNGPKELTGLQMQLKEWIGAGAGLSSVQLLSDGAFGSAIPNTNKPLCPGNLPSSSAQTSGDWTTKQHTTPDPRINSYYFSADVNVGSKDLPSVTFYPYVSSSAIYNVYISIPGCSVLNDCAGRSDVDIDVYPVIGGLGYSSTISEQVQDDTRTLVYTGPVDASSDSFTPTVVLSLSKNARSPQNGNTYTVVADSVVMYLVDVSGGASNSTRSAGTSINGTASTNSTMMGNASSLFGVFEYARSSNSTLNAATAVLNNSTETALSRLGMTLDAAHNASSSPTRWTVNAIAALQNTVYVAGDFAVSANFSNVVAVDISSGQSKSLAMMGLNGAVRAAIILGDKVYFGGDFTSTASSGGKQLHRLAQWDPTAQSWSPLAGGVDGSVTELAVSPTSASQLIVVGNFTSVTSTDGNSTASGGYAVFDTSSSSWASTGLLFGNVSAAAASNNAKNAYLAGRVRGSSLNPVSGLAKLSSGNGGAATISSWSNVNFGSTGSAPPSSSSKARRDMDGTHLTRSFLSRFTQSLSVQGRRSMLSSRATPPTIPAASAPAPAVLAGVFWQNVSASGKPEVTIIGGNFTSTNGSTEIEGVAFYTDGQGLRGPSPPVTGLVRALNIVGQNVYIGGQGVNVSGVGTGLVVYDLESNSWVTGGVSNLNPASGSQLSVNGIQTRGDTNTVVAVGNFATAGSLSCAAVCLWDATNAQWSTPGRGLQSGEVRSMDFAGSSEEILIVAGSFALPNGDVAYVAQYSFDNSTWTALGSLPGPALAVVVDDNNATSVFAAGYSDGDATPYLQRWDGKTWTEQNSTLLPGSLVQQLAFVPLSQAHDAEGSIENDRMLMVSGQLYLEDVGNATSALYDGAAMHPFLVGTTSSGELAGGSSLFWSNDSFTFYVQKFLAKGLVVLVAIAIATGLILLLILIFFLIACCARRRDRKVPHQEMYEKDGSDVSSIHQTVFNNVQAALEQSLVGGGLGGAAAAAAARNRHSAPSDYGAGREGEYDDEEEGRETTMRYDFEGPDLQPGEMSMKAGQRVIILDDVQSDEWWYAKDPATNREGVVPATYGECDG</sequence>
<gene>
    <name evidence="7" type="ORF">DB88DRAFT_437016</name>
</gene>
<organism evidence="7 8">
    <name type="scientific">Papiliotrema laurentii</name>
    <name type="common">Cryptococcus laurentii</name>
    <dbReference type="NCBI Taxonomy" id="5418"/>
    <lineage>
        <taxon>Eukaryota</taxon>
        <taxon>Fungi</taxon>
        <taxon>Dikarya</taxon>
        <taxon>Basidiomycota</taxon>
        <taxon>Agaricomycotina</taxon>
        <taxon>Tremellomycetes</taxon>
        <taxon>Tremellales</taxon>
        <taxon>Rhynchogastremaceae</taxon>
        <taxon>Papiliotrema</taxon>
    </lineage>
</organism>
<keyword evidence="8" id="KW-1185">Reference proteome</keyword>
<keyword evidence="4" id="KW-0472">Membrane</keyword>
<dbReference type="InterPro" id="IPR048266">
    <property type="entry name" value="Rax2-like_second"/>
</dbReference>
<keyword evidence="4" id="KW-0812">Transmembrane</keyword>
<dbReference type="InterPro" id="IPR011043">
    <property type="entry name" value="Gal_Oxase/kelch_b-propeller"/>
</dbReference>
<dbReference type="SMART" id="SM00326">
    <property type="entry name" value="SH3"/>
    <property type="match status" value="1"/>
</dbReference>
<protein>
    <submittedName>
        <fullName evidence="7">Cortical protein marker for cell polarity-domain-containing protein</fullName>
    </submittedName>
</protein>
<dbReference type="SUPFAM" id="SSF50044">
    <property type="entry name" value="SH3-domain"/>
    <property type="match status" value="1"/>
</dbReference>
<feature type="signal peptide" evidence="5">
    <location>
        <begin position="1"/>
        <end position="21"/>
    </location>
</feature>
<evidence type="ECO:0000259" key="6">
    <source>
        <dbReference type="PROSITE" id="PS50002"/>
    </source>
</evidence>
<evidence type="ECO:0000256" key="5">
    <source>
        <dbReference type="SAM" id="SignalP"/>
    </source>
</evidence>
<dbReference type="PROSITE" id="PS50002">
    <property type="entry name" value="SH3"/>
    <property type="match status" value="1"/>
</dbReference>
<feature type="chain" id="PRO_5042239670" evidence="5">
    <location>
        <begin position="22"/>
        <end position="1447"/>
    </location>
</feature>
<comment type="caution">
    <text evidence="7">The sequence shown here is derived from an EMBL/GenBank/DDBJ whole genome shotgun (WGS) entry which is preliminary data.</text>
</comment>
<dbReference type="Proteomes" id="UP001182556">
    <property type="component" value="Unassembled WGS sequence"/>
</dbReference>
<dbReference type="GO" id="GO:1902929">
    <property type="term" value="C:plasma membrane of growing cell tip"/>
    <property type="evidence" value="ECO:0007669"/>
    <property type="project" value="TreeGrafter"/>
</dbReference>
<evidence type="ECO:0000256" key="3">
    <source>
        <dbReference type="SAM" id="MobiDB-lite"/>
    </source>
</evidence>
<evidence type="ECO:0000256" key="4">
    <source>
        <dbReference type="SAM" id="Phobius"/>
    </source>
</evidence>
<accession>A0AAD9FSR7</accession>
<dbReference type="Pfam" id="PF12768">
    <property type="entry name" value="Rax2"/>
    <property type="match status" value="1"/>
</dbReference>
<keyword evidence="4" id="KW-1133">Transmembrane helix</keyword>
<keyword evidence="1 2" id="KW-0728">SH3 domain</keyword>
<dbReference type="InterPro" id="IPR048265">
    <property type="entry name" value="Rax2-like_third"/>
</dbReference>
<reference evidence="7" key="1">
    <citation type="submission" date="2023-02" db="EMBL/GenBank/DDBJ databases">
        <title>Identification and recombinant expression of a fungal hydrolase from Papiliotrema laurentii that hydrolyzes apple cutin and clears colloidal polyester polyurethane.</title>
        <authorList>
            <consortium name="DOE Joint Genome Institute"/>
            <person name="Roman V.A."/>
            <person name="Bojanowski C."/>
            <person name="Crable B.R."/>
            <person name="Wagner D.N."/>
            <person name="Hung C.S."/>
            <person name="Nadeau L.J."/>
            <person name="Schratz L."/>
            <person name="Haridas S."/>
            <person name="Pangilinan J."/>
            <person name="Lipzen A."/>
            <person name="Na H."/>
            <person name="Yan M."/>
            <person name="Ng V."/>
            <person name="Grigoriev I.V."/>
            <person name="Spatafora J.W."/>
            <person name="Barlow D."/>
            <person name="Biffinger J."/>
            <person name="Kelley-Loughnane N."/>
            <person name="Varaljay V.A."/>
            <person name="Crookes-Goodson W.J."/>
        </authorList>
    </citation>
    <scope>NUCLEOTIDE SEQUENCE</scope>
    <source>
        <strain evidence="7">5307AH</strain>
    </source>
</reference>
<evidence type="ECO:0000256" key="2">
    <source>
        <dbReference type="PROSITE-ProRule" id="PRU00192"/>
    </source>
</evidence>
<dbReference type="InterPro" id="IPR015915">
    <property type="entry name" value="Kelch-typ_b-propeller"/>
</dbReference>